<proteinExistence type="predicted"/>
<evidence type="ECO:0000256" key="8">
    <source>
        <dbReference type="ARBA" id="ARBA00023098"/>
    </source>
</evidence>
<dbReference type="InterPro" id="IPR003835">
    <property type="entry name" value="Glyco_trans_19"/>
</dbReference>
<dbReference type="Pfam" id="PF02684">
    <property type="entry name" value="LpxB"/>
    <property type="match status" value="1"/>
</dbReference>
<dbReference type="AlphaFoldDB" id="A0AAW9SDF2"/>
<evidence type="ECO:0000256" key="2">
    <source>
        <dbReference type="ARBA" id="ARBA00012687"/>
    </source>
</evidence>
<dbReference type="PANTHER" id="PTHR30372">
    <property type="entry name" value="LIPID-A-DISACCHARIDE SYNTHASE"/>
    <property type="match status" value="1"/>
</dbReference>
<keyword evidence="4" id="KW-0444">Lipid biosynthesis</keyword>
<dbReference type="GO" id="GO:0016020">
    <property type="term" value="C:membrane"/>
    <property type="evidence" value="ECO:0007669"/>
    <property type="project" value="GOC"/>
</dbReference>
<protein>
    <recommendedName>
        <fullName evidence="3 10">Lipid-A-disaccharide synthase</fullName>
        <ecNumber evidence="2 10">2.4.1.182</ecNumber>
    </recommendedName>
</protein>
<dbReference type="EMBL" id="JBDKWZ010000006">
    <property type="protein sequence ID" value="MEN7548736.1"/>
    <property type="molecule type" value="Genomic_DNA"/>
</dbReference>
<sequence length="369" mass="43018">MKYYIIAGEKSGDLHASNLVKELSRLDPEATFRGWGGDEMEKAGVDLVTHYREMAFMGFWEVIVNFRTIRKFIKQCQKDILDYRPDVVILVDYAGFNLRIAKFTHKHGIRNYYYISPKLWAWNQKRAWKIKRYIDRMFVILHFEKDFYKKFRMEVDYVGNPLFDAISQFKADSRFLEKHQLTEKPLIAVLPGSRKQELKFIFETMLQVVDDFPGYQFVVAGVDNLPEEMYQPALDKGLKVVYNATYDLLANAQAAVVTSGTATLETALFKVPEVVCYKMNRLTYFIGRLVIKVKYISLVNLLAQKEVVKELIQKEFTPENLGKELDAALNGKREVIMEDYQQLIDLIKTEGTSQRTASLMINYLKEQNR</sequence>
<keyword evidence="6 11" id="KW-0328">Glycosyltransferase</keyword>
<comment type="caution">
    <text evidence="11">The sequence shown here is derived from an EMBL/GenBank/DDBJ whole genome shotgun (WGS) entry which is preliminary data.</text>
</comment>
<dbReference type="NCBIfam" id="TIGR00215">
    <property type="entry name" value="lpxB"/>
    <property type="match status" value="1"/>
</dbReference>
<evidence type="ECO:0000256" key="4">
    <source>
        <dbReference type="ARBA" id="ARBA00022516"/>
    </source>
</evidence>
<evidence type="ECO:0000256" key="7">
    <source>
        <dbReference type="ARBA" id="ARBA00022679"/>
    </source>
</evidence>
<comment type="function">
    <text evidence="1">Condensation of UDP-2,3-diacylglucosamine and 2,3-diacylglucosamine-1-phosphate to form lipid A disaccharide, a precursor of lipid A, a phosphorylated glycolipid that anchors the lipopolysaccharide to the outer membrane of the cell.</text>
</comment>
<evidence type="ECO:0000256" key="10">
    <source>
        <dbReference type="NCBIfam" id="TIGR00215"/>
    </source>
</evidence>
<evidence type="ECO:0000256" key="9">
    <source>
        <dbReference type="ARBA" id="ARBA00048975"/>
    </source>
</evidence>
<dbReference type="PANTHER" id="PTHR30372:SF4">
    <property type="entry name" value="LIPID-A-DISACCHARIDE SYNTHASE, MITOCHONDRIAL-RELATED"/>
    <property type="match status" value="1"/>
</dbReference>
<keyword evidence="7 11" id="KW-0808">Transferase</keyword>
<evidence type="ECO:0000256" key="6">
    <source>
        <dbReference type="ARBA" id="ARBA00022676"/>
    </source>
</evidence>
<evidence type="ECO:0000313" key="11">
    <source>
        <dbReference type="EMBL" id="MEN7548736.1"/>
    </source>
</evidence>
<evidence type="ECO:0000256" key="5">
    <source>
        <dbReference type="ARBA" id="ARBA00022556"/>
    </source>
</evidence>
<keyword evidence="8" id="KW-0443">Lipid metabolism</keyword>
<dbReference type="RefSeq" id="WP_346821513.1">
    <property type="nucleotide sequence ID" value="NZ_JBDKWZ010000006.1"/>
</dbReference>
<keyword evidence="12" id="KW-1185">Reference proteome</keyword>
<gene>
    <name evidence="11" type="primary">lpxB</name>
    <name evidence="11" type="ORF">AAG747_12500</name>
</gene>
<dbReference type="GO" id="GO:0005543">
    <property type="term" value="F:phospholipid binding"/>
    <property type="evidence" value="ECO:0007669"/>
    <property type="project" value="TreeGrafter"/>
</dbReference>
<evidence type="ECO:0000313" key="12">
    <source>
        <dbReference type="Proteomes" id="UP001403385"/>
    </source>
</evidence>
<reference evidence="11 12" key="1">
    <citation type="submission" date="2024-04" db="EMBL/GenBank/DDBJ databases">
        <title>Novel genus in family Flammeovirgaceae.</title>
        <authorList>
            <person name="Nguyen T.H."/>
            <person name="Vuong T.Q."/>
            <person name="Le H."/>
            <person name="Kim S.-G."/>
        </authorList>
    </citation>
    <scope>NUCLEOTIDE SEQUENCE [LARGE SCALE GENOMIC DNA]</scope>
    <source>
        <strain evidence="11 12">JCM 23209</strain>
    </source>
</reference>
<evidence type="ECO:0000256" key="1">
    <source>
        <dbReference type="ARBA" id="ARBA00002056"/>
    </source>
</evidence>
<organism evidence="11 12">
    <name type="scientific">Rapidithrix thailandica</name>
    <dbReference type="NCBI Taxonomy" id="413964"/>
    <lineage>
        <taxon>Bacteria</taxon>
        <taxon>Pseudomonadati</taxon>
        <taxon>Bacteroidota</taxon>
        <taxon>Cytophagia</taxon>
        <taxon>Cytophagales</taxon>
        <taxon>Flammeovirgaceae</taxon>
        <taxon>Rapidithrix</taxon>
    </lineage>
</organism>
<dbReference type="GO" id="GO:0008915">
    <property type="term" value="F:lipid-A-disaccharide synthase activity"/>
    <property type="evidence" value="ECO:0007669"/>
    <property type="project" value="UniProtKB-UniRule"/>
</dbReference>
<dbReference type="Proteomes" id="UP001403385">
    <property type="component" value="Unassembled WGS sequence"/>
</dbReference>
<comment type="catalytic activity">
    <reaction evidence="9">
        <text>a lipid X + a UDP-2-N,3-O-bis[(3R)-3-hydroxyacyl]-alpha-D-glucosamine = a lipid A disaccharide + UDP + H(+)</text>
        <dbReference type="Rhea" id="RHEA:67828"/>
        <dbReference type="ChEBI" id="CHEBI:15378"/>
        <dbReference type="ChEBI" id="CHEBI:58223"/>
        <dbReference type="ChEBI" id="CHEBI:137748"/>
        <dbReference type="ChEBI" id="CHEBI:176338"/>
        <dbReference type="ChEBI" id="CHEBI:176343"/>
        <dbReference type="EC" id="2.4.1.182"/>
    </reaction>
</comment>
<name>A0AAW9SDF2_9BACT</name>
<evidence type="ECO:0000256" key="3">
    <source>
        <dbReference type="ARBA" id="ARBA00020902"/>
    </source>
</evidence>
<accession>A0AAW9SDF2</accession>
<dbReference type="EC" id="2.4.1.182" evidence="2 10"/>
<dbReference type="SUPFAM" id="SSF53756">
    <property type="entry name" value="UDP-Glycosyltransferase/glycogen phosphorylase"/>
    <property type="match status" value="1"/>
</dbReference>
<dbReference type="GO" id="GO:0009245">
    <property type="term" value="P:lipid A biosynthetic process"/>
    <property type="evidence" value="ECO:0007669"/>
    <property type="project" value="UniProtKB-UniRule"/>
</dbReference>
<keyword evidence="5" id="KW-0441">Lipid A biosynthesis</keyword>